<dbReference type="Proteomes" id="UP001225957">
    <property type="component" value="Unassembled WGS sequence"/>
</dbReference>
<dbReference type="Gene3D" id="3.40.50.1820">
    <property type="entry name" value="alpha/beta hydrolase"/>
    <property type="match status" value="1"/>
</dbReference>
<keyword evidence="1 4" id="KW-0378">Hydrolase</keyword>
<accession>A0ABT6V5S1</accession>
<evidence type="ECO:0000313" key="4">
    <source>
        <dbReference type="EMBL" id="MDI5892833.1"/>
    </source>
</evidence>
<dbReference type="InterPro" id="IPR000073">
    <property type="entry name" value="AB_hydrolase_1"/>
</dbReference>
<evidence type="ECO:0000256" key="1">
    <source>
        <dbReference type="ARBA" id="ARBA00022801"/>
    </source>
</evidence>
<evidence type="ECO:0000256" key="2">
    <source>
        <dbReference type="SAM" id="Phobius"/>
    </source>
</evidence>
<evidence type="ECO:0000313" key="5">
    <source>
        <dbReference type="Proteomes" id="UP001225957"/>
    </source>
</evidence>
<name>A0ABT6V5S1_9GAMM</name>
<dbReference type="PANTHER" id="PTHR43798">
    <property type="entry name" value="MONOACYLGLYCEROL LIPASE"/>
    <property type="match status" value="1"/>
</dbReference>
<dbReference type="InterPro" id="IPR050266">
    <property type="entry name" value="AB_hydrolase_sf"/>
</dbReference>
<gene>
    <name evidence="4" type="ORF">QLQ83_17220</name>
</gene>
<dbReference type="PANTHER" id="PTHR43798:SF31">
    <property type="entry name" value="AB HYDROLASE SUPERFAMILY PROTEIN YCLE"/>
    <property type="match status" value="1"/>
</dbReference>
<dbReference type="EMBL" id="JASCQP010000040">
    <property type="protein sequence ID" value="MDI5892833.1"/>
    <property type="molecule type" value="Genomic_DNA"/>
</dbReference>
<feature type="transmembrane region" description="Helical" evidence="2">
    <location>
        <begin position="6"/>
        <end position="29"/>
    </location>
</feature>
<dbReference type="GO" id="GO:0016787">
    <property type="term" value="F:hydrolase activity"/>
    <property type="evidence" value="ECO:0007669"/>
    <property type="project" value="UniProtKB-KW"/>
</dbReference>
<protein>
    <submittedName>
        <fullName evidence="4">Alpha/beta hydrolase</fullName>
    </submittedName>
</protein>
<dbReference type="Pfam" id="PF00561">
    <property type="entry name" value="Abhydrolase_1"/>
    <property type="match status" value="1"/>
</dbReference>
<dbReference type="SUPFAM" id="SSF53474">
    <property type="entry name" value="alpha/beta-Hydrolases"/>
    <property type="match status" value="1"/>
</dbReference>
<keyword evidence="2" id="KW-0812">Transmembrane</keyword>
<keyword evidence="2" id="KW-1133">Transmembrane helix</keyword>
<evidence type="ECO:0000259" key="3">
    <source>
        <dbReference type="Pfam" id="PF00561"/>
    </source>
</evidence>
<reference evidence="4 5" key="1">
    <citation type="submission" date="2023-04" db="EMBL/GenBank/DDBJ databases">
        <title>Halomonas strains isolated from rhizosphere soil.</title>
        <authorList>
            <person name="Xu L."/>
            <person name="Sun J.-Q."/>
        </authorList>
    </citation>
    <scope>NUCLEOTIDE SEQUENCE [LARGE SCALE GENOMIC DNA]</scope>
    <source>
        <strain evidence="4 5">LR5S20</strain>
    </source>
</reference>
<keyword evidence="5" id="KW-1185">Reference proteome</keyword>
<organism evidence="4 5">
    <name type="scientific">Halomonas rhizosphaerae</name>
    <dbReference type="NCBI Taxonomy" id="3043296"/>
    <lineage>
        <taxon>Bacteria</taxon>
        <taxon>Pseudomonadati</taxon>
        <taxon>Pseudomonadota</taxon>
        <taxon>Gammaproteobacteria</taxon>
        <taxon>Oceanospirillales</taxon>
        <taxon>Halomonadaceae</taxon>
        <taxon>Halomonas</taxon>
    </lineage>
</organism>
<proteinExistence type="predicted"/>
<feature type="domain" description="AB hydrolase-1" evidence="3">
    <location>
        <begin position="64"/>
        <end position="304"/>
    </location>
</feature>
<keyword evidence="2" id="KW-0472">Membrane</keyword>
<sequence>MGEMGVGRVMALLIGLVLVASLVVVTALYQRDIRQARERVAVGSQVVETPCGPIEYAVAGEGVPVLVVHGAGGGFDQGLDALKPLAGEGLQLIAMSRFGYLRTPLPPDASAAAQADAHSCLLDALEIPRAAIVGASAGAPSSLQFALRHPERTTALVLLVPAAYVPRPGGAPSLVTPHGTDILFETALRWDFLFWVAPRVARDTVLRAILATPPEVVEAASVDEQARVARMMEHILPVSPRRAGLLNDAEVISTLPRYALEQISAPTLIISLEDDLFGTYDAARYTAEQIPDARFIGYSRGGHLWVGHHAEVMSDIRAFLRQTGATDEP</sequence>
<dbReference type="InterPro" id="IPR029058">
    <property type="entry name" value="AB_hydrolase_fold"/>
</dbReference>
<comment type="caution">
    <text evidence="4">The sequence shown here is derived from an EMBL/GenBank/DDBJ whole genome shotgun (WGS) entry which is preliminary data.</text>
</comment>
<dbReference type="RefSeq" id="WP_282736743.1">
    <property type="nucleotide sequence ID" value="NZ_JASCQP010000040.1"/>
</dbReference>